<dbReference type="AlphaFoldDB" id="A0A8C4NAP6"/>
<organism evidence="8 9">
    <name type="scientific">Eptatretus burgeri</name>
    <name type="common">Inshore hagfish</name>
    <dbReference type="NCBI Taxonomy" id="7764"/>
    <lineage>
        <taxon>Eukaryota</taxon>
        <taxon>Metazoa</taxon>
        <taxon>Chordata</taxon>
        <taxon>Craniata</taxon>
        <taxon>Vertebrata</taxon>
        <taxon>Cyclostomata</taxon>
        <taxon>Myxini</taxon>
        <taxon>Myxiniformes</taxon>
        <taxon>Myxinidae</taxon>
        <taxon>Eptatretinae</taxon>
        <taxon>Eptatretus</taxon>
    </lineage>
</organism>
<dbReference type="Proteomes" id="UP000694388">
    <property type="component" value="Unplaced"/>
</dbReference>
<feature type="transmembrane region" description="Helical" evidence="7">
    <location>
        <begin position="138"/>
        <end position="163"/>
    </location>
</feature>
<feature type="transmembrane region" description="Helical" evidence="7">
    <location>
        <begin position="13"/>
        <end position="32"/>
    </location>
</feature>
<dbReference type="Ensembl" id="ENSEBUT00000003666.1">
    <property type="protein sequence ID" value="ENSEBUP00000003298.1"/>
    <property type="gene ID" value="ENSEBUG00000002384.1"/>
</dbReference>
<keyword evidence="6 7" id="KW-0472">Membrane</keyword>
<name>A0A8C4NAP6_EPTBU</name>
<evidence type="ECO:0000256" key="1">
    <source>
        <dbReference type="ARBA" id="ARBA00004653"/>
    </source>
</evidence>
<dbReference type="InterPro" id="IPR007271">
    <property type="entry name" value="Nuc_sug_transpt"/>
</dbReference>
<feature type="transmembrane region" description="Helical" evidence="7">
    <location>
        <begin position="39"/>
        <end position="55"/>
    </location>
</feature>
<keyword evidence="3" id="KW-0762">Sugar transport</keyword>
<keyword evidence="9" id="KW-1185">Reference proteome</keyword>
<dbReference type="GeneTree" id="ENSGT00950000182827"/>
<evidence type="ECO:0000313" key="8">
    <source>
        <dbReference type="Ensembl" id="ENSEBUP00000003298.1"/>
    </source>
</evidence>
<comment type="similarity">
    <text evidence="2">Belongs to the nucleotide-sugar transporter family. SLC35A subfamily.</text>
</comment>
<dbReference type="PANTHER" id="PTHR10231">
    <property type="entry name" value="NUCLEOTIDE-SUGAR TRANSMEMBRANE TRANSPORTER"/>
    <property type="match status" value="1"/>
</dbReference>
<evidence type="ECO:0000256" key="3">
    <source>
        <dbReference type="ARBA" id="ARBA00022597"/>
    </source>
</evidence>
<dbReference type="InterPro" id="IPR037185">
    <property type="entry name" value="EmrE-like"/>
</dbReference>
<dbReference type="NCBIfam" id="TIGR00803">
    <property type="entry name" value="nst"/>
    <property type="match status" value="1"/>
</dbReference>
<evidence type="ECO:0000256" key="6">
    <source>
        <dbReference type="ARBA" id="ARBA00023136"/>
    </source>
</evidence>
<evidence type="ECO:0000256" key="2">
    <source>
        <dbReference type="ARBA" id="ARBA00009976"/>
    </source>
</evidence>
<accession>A0A8C4NAP6</accession>
<dbReference type="GO" id="GO:0000139">
    <property type="term" value="C:Golgi membrane"/>
    <property type="evidence" value="ECO:0007669"/>
    <property type="project" value="UniProtKB-SubCell"/>
</dbReference>
<evidence type="ECO:0000313" key="9">
    <source>
        <dbReference type="Proteomes" id="UP000694388"/>
    </source>
</evidence>
<evidence type="ECO:0000256" key="7">
    <source>
        <dbReference type="SAM" id="Phobius"/>
    </source>
</evidence>
<comment type="subcellular location">
    <subcellularLocation>
        <location evidence="1">Golgi apparatus membrane</location>
        <topology evidence="1">Multi-pass membrane protein</topology>
    </subcellularLocation>
</comment>
<dbReference type="Pfam" id="PF04142">
    <property type="entry name" value="Nuc_sug_transp"/>
    <property type="match status" value="1"/>
</dbReference>
<feature type="transmembrane region" description="Helical" evidence="7">
    <location>
        <begin position="170"/>
        <end position="190"/>
    </location>
</feature>
<reference evidence="8" key="2">
    <citation type="submission" date="2025-09" db="UniProtKB">
        <authorList>
            <consortium name="Ensembl"/>
        </authorList>
    </citation>
    <scope>IDENTIFICATION</scope>
</reference>
<feature type="transmembrane region" description="Helical" evidence="7">
    <location>
        <begin position="106"/>
        <end position="126"/>
    </location>
</feature>
<protein>
    <submittedName>
        <fullName evidence="8">Solute carrier family 35 member A2</fullName>
    </submittedName>
</protein>
<sequence>ALSLVLEDTAHQIITYQLKILTTALFSVQLLGRQLSRQQWISLVLLFFGVGLVQIQSSGGSRETVSNQADQDPLIGLLAVVASCISSGFAGVYFEKILKGTSASIWLRNVQLGLFGSLLGLLLMYIKDGSAIATQGIFFGYTPLVWTVILNQAFGGLLVAVVVKYADNILKGFATSLAIVISTLVSIYIFKFRMDVLFSVGATLVISAVYLYGRPNPVPASK</sequence>
<feature type="transmembrane region" description="Helical" evidence="7">
    <location>
        <begin position="75"/>
        <end position="94"/>
    </location>
</feature>
<dbReference type="PIRSF" id="PIRSF005799">
    <property type="entry name" value="UDP-gal_transpt"/>
    <property type="match status" value="1"/>
</dbReference>
<feature type="transmembrane region" description="Helical" evidence="7">
    <location>
        <begin position="196"/>
        <end position="213"/>
    </location>
</feature>
<keyword evidence="3" id="KW-0813">Transport</keyword>
<dbReference type="SUPFAM" id="SSF103481">
    <property type="entry name" value="Multidrug resistance efflux transporter EmrE"/>
    <property type="match status" value="1"/>
</dbReference>
<reference evidence="8" key="1">
    <citation type="submission" date="2025-08" db="UniProtKB">
        <authorList>
            <consortium name="Ensembl"/>
        </authorList>
    </citation>
    <scope>IDENTIFICATION</scope>
</reference>
<evidence type="ECO:0000256" key="5">
    <source>
        <dbReference type="ARBA" id="ARBA00022989"/>
    </source>
</evidence>
<dbReference type="GO" id="GO:0015165">
    <property type="term" value="F:pyrimidine nucleotide-sugar transmembrane transporter activity"/>
    <property type="evidence" value="ECO:0007669"/>
    <property type="project" value="InterPro"/>
</dbReference>
<dbReference type="OMA" id="FFAYTPM"/>
<keyword evidence="5 7" id="KW-1133">Transmembrane helix</keyword>
<evidence type="ECO:0000256" key="4">
    <source>
        <dbReference type="ARBA" id="ARBA00022692"/>
    </source>
</evidence>
<keyword evidence="4 7" id="KW-0812">Transmembrane</keyword>
<proteinExistence type="inferred from homology"/>